<evidence type="ECO:0000256" key="3">
    <source>
        <dbReference type="ARBA" id="ARBA00022490"/>
    </source>
</evidence>
<evidence type="ECO:0000313" key="15">
    <source>
        <dbReference type="Proteomes" id="UP000713222"/>
    </source>
</evidence>
<evidence type="ECO:0000256" key="12">
    <source>
        <dbReference type="HAMAP-Rule" id="MF_00111"/>
    </source>
</evidence>
<dbReference type="GO" id="GO:0009252">
    <property type="term" value="P:peptidoglycan biosynthetic process"/>
    <property type="evidence" value="ECO:0007669"/>
    <property type="project" value="UniProtKB-UniRule"/>
</dbReference>
<reference evidence="14" key="1">
    <citation type="submission" date="2018-10" db="EMBL/GenBank/DDBJ databases">
        <title>Iterative Subtractive Binning of Freshwater Chronoseries Metagenomes Recovers Nearly Complete Genomes from over Four Hundred Novel Species.</title>
        <authorList>
            <person name="Rodriguez-R L.M."/>
            <person name="Tsementzi D."/>
            <person name="Luo C."/>
            <person name="Konstantinidis K.T."/>
        </authorList>
    </citation>
    <scope>NUCLEOTIDE SEQUENCE</scope>
    <source>
        <strain evidence="14">WB7_6_001</strain>
    </source>
</reference>
<protein>
    <recommendedName>
        <fullName evidence="12">UDP-N-acetylglucosamine 1-carboxyvinyltransferase</fullName>
        <ecNumber evidence="12">2.5.1.7</ecNumber>
    </recommendedName>
    <alternativeName>
        <fullName evidence="12">Enoylpyruvate transferase</fullName>
    </alternativeName>
    <alternativeName>
        <fullName evidence="12">UDP-N-acetylglucosamine enolpyruvyl transferase</fullName>
        <shortName evidence="12">EPT</shortName>
    </alternativeName>
</protein>
<evidence type="ECO:0000256" key="9">
    <source>
        <dbReference type="ARBA" id="ARBA00023316"/>
    </source>
</evidence>
<keyword evidence="6 12" id="KW-0133">Cell shape</keyword>
<dbReference type="CDD" id="cd01555">
    <property type="entry name" value="UdpNAET"/>
    <property type="match status" value="1"/>
</dbReference>
<dbReference type="AlphaFoldDB" id="A0A964V059"/>
<evidence type="ECO:0000256" key="7">
    <source>
        <dbReference type="ARBA" id="ARBA00022984"/>
    </source>
</evidence>
<comment type="caution">
    <text evidence="12">Lacks conserved residue(s) required for the propagation of feature annotation.</text>
</comment>
<comment type="caution">
    <text evidence="14">The sequence shown here is derived from an EMBL/GenBank/DDBJ whole genome shotgun (WGS) entry which is preliminary data.</text>
</comment>
<keyword evidence="7 12" id="KW-0573">Peptidoglycan synthesis</keyword>
<dbReference type="Proteomes" id="UP000713222">
    <property type="component" value="Unassembled WGS sequence"/>
</dbReference>
<evidence type="ECO:0000256" key="11">
    <source>
        <dbReference type="ARBA" id="ARBA00047527"/>
    </source>
</evidence>
<comment type="similarity">
    <text evidence="10 12">Belongs to the EPSP synthase family. MurA subfamily.</text>
</comment>
<feature type="binding site" evidence="12">
    <location>
        <position position="94"/>
    </location>
    <ligand>
        <name>UDP-N-acetyl-alpha-D-glucosamine</name>
        <dbReference type="ChEBI" id="CHEBI:57705"/>
    </ligand>
</feature>
<dbReference type="PANTHER" id="PTHR43783:SF1">
    <property type="entry name" value="UDP-N-ACETYLGLUCOSAMINE 1-CARBOXYVINYLTRANSFERASE"/>
    <property type="match status" value="1"/>
</dbReference>
<keyword evidence="4 12" id="KW-0132">Cell division</keyword>
<dbReference type="Gene3D" id="3.65.10.10">
    <property type="entry name" value="Enolpyruvate transferase domain"/>
    <property type="match status" value="2"/>
</dbReference>
<evidence type="ECO:0000256" key="4">
    <source>
        <dbReference type="ARBA" id="ARBA00022618"/>
    </source>
</evidence>
<keyword evidence="5 12" id="KW-0808">Transferase</keyword>
<proteinExistence type="inferred from homology"/>
<keyword evidence="8 12" id="KW-0131">Cell cycle</keyword>
<dbReference type="GO" id="GO:0019277">
    <property type="term" value="P:UDP-N-acetylgalactosamine biosynthetic process"/>
    <property type="evidence" value="ECO:0007669"/>
    <property type="project" value="InterPro"/>
</dbReference>
<dbReference type="EC" id="2.5.1.7" evidence="12"/>
<dbReference type="GO" id="GO:0071555">
    <property type="term" value="P:cell wall organization"/>
    <property type="evidence" value="ECO:0007669"/>
    <property type="project" value="UniProtKB-KW"/>
</dbReference>
<accession>A0A964V059</accession>
<sequence>MQKLLIKGGKKLSGEVVISGSKNASLPIIISSLLFDNPVQFENVPKVKDIYTLINLIKVLGREVEFDENKEILKISKKNKDKYFAPYSIMKTMRAGVLVLAPLLAKFGKARVSLPGGCSIGARPVNLHLDALKKLGAKINVKNGYIDASAPKGLLGANIKFSSISVGATESIIIAAVLAKGITKISNAAIEPEIIDLIKFLNKCGADIKYNSKRIIIIKGVNFLYPIRHKIIPDRIEAGTYAIAALITNGKLLIKNVNNDHLENIFSLLRKIGAKIKTFKDSFVIFRKHQLKPFKIITKPYPGFPTDMQAQFMALATQIKGLSVINEEIFENRFLHVSELMRMGADIKIKKQKATIKGIKNLNGAEVMATDLRASVSLVLAALSAKGITTINRIYHLDRGYSKLEKKLNLCGANIRRVND</sequence>
<evidence type="ECO:0000256" key="6">
    <source>
        <dbReference type="ARBA" id="ARBA00022960"/>
    </source>
</evidence>
<comment type="pathway">
    <text evidence="2 12">Cell wall biogenesis; peptidoglycan biosynthesis.</text>
</comment>
<dbReference type="InterPro" id="IPR050068">
    <property type="entry name" value="MurA_subfamily"/>
</dbReference>
<dbReference type="EMBL" id="RGET01000069">
    <property type="protein sequence ID" value="NBN88221.1"/>
    <property type="molecule type" value="Genomic_DNA"/>
</dbReference>
<comment type="catalytic activity">
    <reaction evidence="11 12">
        <text>phosphoenolpyruvate + UDP-N-acetyl-alpha-D-glucosamine = UDP-N-acetyl-3-O-(1-carboxyvinyl)-alpha-D-glucosamine + phosphate</text>
        <dbReference type="Rhea" id="RHEA:18681"/>
        <dbReference type="ChEBI" id="CHEBI:43474"/>
        <dbReference type="ChEBI" id="CHEBI:57705"/>
        <dbReference type="ChEBI" id="CHEBI:58702"/>
        <dbReference type="ChEBI" id="CHEBI:68483"/>
        <dbReference type="EC" id="2.5.1.7"/>
    </reaction>
</comment>
<feature type="binding site" evidence="12">
    <location>
        <begin position="22"/>
        <end position="23"/>
    </location>
    <ligand>
        <name>phosphoenolpyruvate</name>
        <dbReference type="ChEBI" id="CHEBI:58702"/>
    </ligand>
</feature>
<dbReference type="InterPro" id="IPR013792">
    <property type="entry name" value="RNA3'P_cycl/enolpyr_Trfase_a/b"/>
</dbReference>
<feature type="binding site" evidence="12">
    <location>
        <position position="307"/>
    </location>
    <ligand>
        <name>UDP-N-acetyl-alpha-D-glucosamine</name>
        <dbReference type="ChEBI" id="CHEBI:57705"/>
    </ligand>
</feature>
<dbReference type="GO" id="GO:0005737">
    <property type="term" value="C:cytoplasm"/>
    <property type="evidence" value="ECO:0007669"/>
    <property type="project" value="UniProtKB-SubCell"/>
</dbReference>
<dbReference type="NCBIfam" id="TIGR01072">
    <property type="entry name" value="murA"/>
    <property type="match status" value="1"/>
</dbReference>
<feature type="binding site" evidence="12">
    <location>
        <position position="329"/>
    </location>
    <ligand>
        <name>UDP-N-acetyl-alpha-D-glucosamine</name>
        <dbReference type="ChEBI" id="CHEBI:57705"/>
    </ligand>
</feature>
<dbReference type="InterPro" id="IPR036968">
    <property type="entry name" value="Enolpyruvate_Tfrase_sf"/>
</dbReference>
<dbReference type="HAMAP" id="MF_00111">
    <property type="entry name" value="MurA"/>
    <property type="match status" value="1"/>
</dbReference>
<dbReference type="GO" id="GO:0008760">
    <property type="term" value="F:UDP-N-acetylglucosamine 1-carboxyvinyltransferase activity"/>
    <property type="evidence" value="ECO:0007669"/>
    <property type="project" value="UniProtKB-UniRule"/>
</dbReference>
<evidence type="ECO:0000256" key="2">
    <source>
        <dbReference type="ARBA" id="ARBA00004752"/>
    </source>
</evidence>
<dbReference type="SUPFAM" id="SSF55205">
    <property type="entry name" value="EPT/RTPC-like"/>
    <property type="match status" value="1"/>
</dbReference>
<dbReference type="PANTHER" id="PTHR43783">
    <property type="entry name" value="UDP-N-ACETYLGLUCOSAMINE 1-CARBOXYVINYLTRANSFERASE"/>
    <property type="match status" value="1"/>
</dbReference>
<comment type="subcellular location">
    <subcellularLocation>
        <location evidence="1 12">Cytoplasm</location>
    </subcellularLocation>
</comment>
<keyword evidence="12" id="KW-0670">Pyruvate</keyword>
<evidence type="ECO:0000256" key="5">
    <source>
        <dbReference type="ARBA" id="ARBA00022679"/>
    </source>
</evidence>
<keyword evidence="9 12" id="KW-0961">Cell wall biogenesis/degradation</keyword>
<dbReference type="NCBIfam" id="NF006873">
    <property type="entry name" value="PRK09369.1"/>
    <property type="match status" value="1"/>
</dbReference>
<organism evidence="14 15">
    <name type="scientific">Candidatus Fonsibacter lacus</name>
    <dbReference type="NCBI Taxonomy" id="2576439"/>
    <lineage>
        <taxon>Bacteria</taxon>
        <taxon>Pseudomonadati</taxon>
        <taxon>Pseudomonadota</taxon>
        <taxon>Alphaproteobacteria</taxon>
        <taxon>Candidatus Pelagibacterales</taxon>
        <taxon>Candidatus Pelagibacterales incertae sedis</taxon>
        <taxon>Candidatus Fonsibacter</taxon>
    </lineage>
</organism>
<feature type="domain" description="Enolpyruvate transferase" evidence="13">
    <location>
        <begin position="7"/>
        <end position="408"/>
    </location>
</feature>
<dbReference type="InterPro" id="IPR001986">
    <property type="entry name" value="Enolpyruvate_Tfrase_dom"/>
</dbReference>
<keyword evidence="3 12" id="KW-0963">Cytoplasm</keyword>
<evidence type="ECO:0000256" key="10">
    <source>
        <dbReference type="ARBA" id="ARBA00038367"/>
    </source>
</evidence>
<dbReference type="GO" id="GO:0008360">
    <property type="term" value="P:regulation of cell shape"/>
    <property type="evidence" value="ECO:0007669"/>
    <property type="project" value="UniProtKB-KW"/>
</dbReference>
<dbReference type="GO" id="GO:0051301">
    <property type="term" value="P:cell division"/>
    <property type="evidence" value="ECO:0007669"/>
    <property type="project" value="UniProtKB-KW"/>
</dbReference>
<evidence type="ECO:0000256" key="8">
    <source>
        <dbReference type="ARBA" id="ARBA00023306"/>
    </source>
</evidence>
<feature type="modified residue" description="2-(S-cysteinyl)pyruvic acid O-phosphothioketal" evidence="12">
    <location>
        <position position="118"/>
    </location>
</feature>
<evidence type="ECO:0000259" key="13">
    <source>
        <dbReference type="Pfam" id="PF00275"/>
    </source>
</evidence>
<dbReference type="Pfam" id="PF00275">
    <property type="entry name" value="EPSP_synthase"/>
    <property type="match status" value="1"/>
</dbReference>
<gene>
    <name evidence="12 14" type="primary">murA</name>
    <name evidence="14" type="ORF">EBV32_03930</name>
</gene>
<dbReference type="InterPro" id="IPR005750">
    <property type="entry name" value="UDP_GlcNAc_COvinyl_MurA"/>
</dbReference>
<comment type="function">
    <text evidence="12">Cell wall formation. Adds enolpyruvyl to UDP-N-acetylglucosamine.</text>
</comment>
<name>A0A964V059_9PROT</name>
<feature type="active site" description="Proton donor" evidence="12">
    <location>
        <position position="118"/>
    </location>
</feature>
<evidence type="ECO:0000256" key="1">
    <source>
        <dbReference type="ARBA" id="ARBA00004496"/>
    </source>
</evidence>
<evidence type="ECO:0000313" key="14">
    <source>
        <dbReference type="EMBL" id="NBN88221.1"/>
    </source>
</evidence>